<accession>C3Z3V9</accession>
<sequence>MANTRLRDDTTTTWESGGIRMTFFHLRSVSRALDKSSRRYQQEMFTSVHVHDIIYRKVKPHLWHGGQHGTETVGPQRPARPYVCRAKGPSLGLRPWFPRRKQQVVGAVTCRVVGTGGSLQVAGDAHRLTVQSHV</sequence>
<protein>
    <submittedName>
        <fullName evidence="1">Uncharacterized protein</fullName>
    </submittedName>
</protein>
<dbReference type="InParanoid" id="C3Z3V9"/>
<name>C3Z3V9_BRAFL</name>
<gene>
    <name evidence="1" type="ORF">BRAFLDRAFT_99763</name>
</gene>
<dbReference type="EMBL" id="GG666577">
    <property type="protein sequence ID" value="EEN52873.1"/>
    <property type="molecule type" value="Genomic_DNA"/>
</dbReference>
<organism>
    <name type="scientific">Branchiostoma floridae</name>
    <name type="common">Florida lancelet</name>
    <name type="synonym">Amphioxus</name>
    <dbReference type="NCBI Taxonomy" id="7739"/>
    <lineage>
        <taxon>Eukaryota</taxon>
        <taxon>Metazoa</taxon>
        <taxon>Chordata</taxon>
        <taxon>Cephalochordata</taxon>
        <taxon>Leptocardii</taxon>
        <taxon>Amphioxiformes</taxon>
        <taxon>Branchiostomatidae</taxon>
        <taxon>Branchiostoma</taxon>
    </lineage>
</organism>
<reference evidence="1" key="1">
    <citation type="journal article" date="2008" name="Nature">
        <title>The amphioxus genome and the evolution of the chordate karyotype.</title>
        <authorList>
            <consortium name="US DOE Joint Genome Institute (JGI-PGF)"/>
            <person name="Putnam N.H."/>
            <person name="Butts T."/>
            <person name="Ferrier D.E.K."/>
            <person name="Furlong R.F."/>
            <person name="Hellsten U."/>
            <person name="Kawashima T."/>
            <person name="Robinson-Rechavi M."/>
            <person name="Shoguchi E."/>
            <person name="Terry A."/>
            <person name="Yu J.-K."/>
            <person name="Benito-Gutierrez E.L."/>
            <person name="Dubchak I."/>
            <person name="Garcia-Fernandez J."/>
            <person name="Gibson-Brown J.J."/>
            <person name="Grigoriev I.V."/>
            <person name="Horton A.C."/>
            <person name="de Jong P.J."/>
            <person name="Jurka J."/>
            <person name="Kapitonov V.V."/>
            <person name="Kohara Y."/>
            <person name="Kuroki Y."/>
            <person name="Lindquist E."/>
            <person name="Lucas S."/>
            <person name="Osoegawa K."/>
            <person name="Pennacchio L.A."/>
            <person name="Salamov A.A."/>
            <person name="Satou Y."/>
            <person name="Sauka-Spengler T."/>
            <person name="Schmutz J."/>
            <person name="Shin-I T."/>
            <person name="Toyoda A."/>
            <person name="Bronner-Fraser M."/>
            <person name="Fujiyama A."/>
            <person name="Holland L.Z."/>
            <person name="Holland P.W.H."/>
            <person name="Satoh N."/>
            <person name="Rokhsar D.S."/>
        </authorList>
    </citation>
    <scope>NUCLEOTIDE SEQUENCE [LARGE SCALE GENOMIC DNA]</scope>
    <source>
        <strain evidence="1">S238N-H82</strain>
        <tissue evidence="1">Testes</tissue>
    </source>
</reference>
<evidence type="ECO:0000313" key="1">
    <source>
        <dbReference type="EMBL" id="EEN52873.1"/>
    </source>
</evidence>
<dbReference type="AlphaFoldDB" id="C3Z3V9"/>
<proteinExistence type="predicted"/>